<evidence type="ECO:0000256" key="1">
    <source>
        <dbReference type="SAM" id="Phobius"/>
    </source>
</evidence>
<feature type="transmembrane region" description="Helical" evidence="1">
    <location>
        <begin position="69"/>
        <end position="92"/>
    </location>
</feature>
<feature type="transmembrane region" description="Helical" evidence="1">
    <location>
        <begin position="38"/>
        <end position="57"/>
    </location>
</feature>
<protein>
    <submittedName>
        <fullName evidence="2">Uncharacterized protein</fullName>
    </submittedName>
</protein>
<evidence type="ECO:0000313" key="2">
    <source>
        <dbReference type="EMBL" id="GAV21004.1"/>
    </source>
</evidence>
<comment type="caution">
    <text evidence="2">The sequence shown here is derived from an EMBL/GenBank/DDBJ whole genome shotgun (WGS) entry which is preliminary data.</text>
</comment>
<evidence type="ECO:0000313" key="3">
    <source>
        <dbReference type="Proteomes" id="UP000231632"/>
    </source>
</evidence>
<sequence>MSSELISITLYLISANIMAGVIYVFGQEKVGLLWREYPFIYAPLIIFQFLMPQFMSIPGLAETANSLKYFLFMLQGFSCGVIGAMILIPRFFVPATTTMEKLKVTALSCIALSITYLITRWIFFEALRFLLPQMHSS</sequence>
<dbReference type="Proteomes" id="UP000231632">
    <property type="component" value="Unassembled WGS sequence"/>
</dbReference>
<dbReference type="EMBL" id="BDFD01000019">
    <property type="protein sequence ID" value="GAV21004.1"/>
    <property type="molecule type" value="Genomic_DNA"/>
</dbReference>
<dbReference type="OrthoDB" id="5294507at2"/>
<feature type="transmembrane region" description="Helical" evidence="1">
    <location>
        <begin position="104"/>
        <end position="124"/>
    </location>
</feature>
<keyword evidence="1" id="KW-1133">Transmembrane helix</keyword>
<keyword evidence="1" id="KW-0472">Membrane</keyword>
<accession>A0A1L8CQ44</accession>
<name>A0A1L8CQ44_9PROT</name>
<feature type="transmembrane region" description="Helical" evidence="1">
    <location>
        <begin position="6"/>
        <end position="26"/>
    </location>
</feature>
<keyword evidence="1" id="KW-0812">Transmembrane</keyword>
<reference evidence="2 3" key="1">
    <citation type="journal article" date="2017" name="Arch. Microbiol.">
        <title>Mariprofundus micogutta sp. nov., a novel iron-oxidizing zetaproteobacterium isolated from a deep-sea hydrothermal field at the Bayonnaise knoll of the Izu-Ogasawara arc, and a description of Mariprofundales ord. nov. and Zetaproteobacteria classis nov.</title>
        <authorList>
            <person name="Makita H."/>
            <person name="Tanaka E."/>
            <person name="Mitsunobu S."/>
            <person name="Miyazaki M."/>
            <person name="Nunoura T."/>
            <person name="Uematsu K."/>
            <person name="Takaki Y."/>
            <person name="Nishi S."/>
            <person name="Shimamura S."/>
            <person name="Takai K."/>
        </authorList>
    </citation>
    <scope>NUCLEOTIDE SEQUENCE [LARGE SCALE GENOMIC DNA]</scope>
    <source>
        <strain evidence="2 3">ET2</strain>
    </source>
</reference>
<dbReference type="RefSeq" id="WP_072660312.1">
    <property type="nucleotide sequence ID" value="NZ_BDFD01000019.1"/>
</dbReference>
<gene>
    <name evidence="2" type="ORF">MMIC_P1983</name>
</gene>
<proteinExistence type="predicted"/>
<dbReference type="AlphaFoldDB" id="A0A1L8CQ44"/>
<dbReference type="STRING" id="1921010.MMIC_P1983"/>
<keyword evidence="3" id="KW-1185">Reference proteome</keyword>
<organism evidence="2 3">
    <name type="scientific">Mariprofundus micogutta</name>
    <dbReference type="NCBI Taxonomy" id="1921010"/>
    <lineage>
        <taxon>Bacteria</taxon>
        <taxon>Pseudomonadati</taxon>
        <taxon>Pseudomonadota</taxon>
        <taxon>Candidatius Mariprofundia</taxon>
        <taxon>Mariprofundales</taxon>
        <taxon>Mariprofundaceae</taxon>
        <taxon>Mariprofundus</taxon>
    </lineage>
</organism>